<keyword evidence="3" id="KW-0378">Hydrolase</keyword>
<keyword evidence="4" id="KW-0326">Glycosidase</keyword>
<dbReference type="InterPro" id="IPR027291">
    <property type="entry name" value="Glyco_hydro_38_N_sf"/>
</dbReference>
<keyword evidence="7" id="KW-1185">Reference proteome</keyword>
<dbReference type="STRING" id="100884.GCA_000269565_01642"/>
<dbReference type="InterPro" id="IPR041147">
    <property type="entry name" value="GH38_C"/>
</dbReference>
<dbReference type="AlphaFoldDB" id="E7G5M0"/>
<evidence type="ECO:0000313" key="7">
    <source>
        <dbReference type="Proteomes" id="UP000003157"/>
    </source>
</evidence>
<dbReference type="Proteomes" id="UP000003157">
    <property type="component" value="Unassembled WGS sequence"/>
</dbReference>
<evidence type="ECO:0000256" key="4">
    <source>
        <dbReference type="ARBA" id="ARBA00023295"/>
    </source>
</evidence>
<dbReference type="Pfam" id="PF07748">
    <property type="entry name" value="Glyco_hydro_38C"/>
    <property type="match status" value="1"/>
</dbReference>
<dbReference type="InterPro" id="IPR011682">
    <property type="entry name" value="Glyco_hydro_38_C"/>
</dbReference>
<dbReference type="Pfam" id="PF01074">
    <property type="entry name" value="Glyco_hydro_38N"/>
    <property type="match status" value="1"/>
</dbReference>
<dbReference type="InterPro" id="IPR015341">
    <property type="entry name" value="Glyco_hydro_38_cen"/>
</dbReference>
<sequence length="907" mass="105121">MKRKVHVVPHTHWDREWYFTTSRSKVYLMKDFKDVLDTLETKKEFRYFMLDAQGSLLDDYIKWMPADKERIKKLVKEKRLIIGPWYTQSDQLVISGESIVRNMYYGMKCCEEYGGYMNIGYVPDSFGQSGNMPQIYRQFGIEDTLFWRGVSDDMVKHTDYHWRGDDGSVVFATQIPFGYYIGGNIPEDNAQSEEFWQKECFEKAGARSATRHIYFPNGFDQAPIRTNLPEIIKQRNQVDTENEYVISCIEDYIKDVKSEKPNLAEVNGELVIAKHMRIHKSIFSSRSDLKVMNTQVQNYVTNVLEPLLTLSHHLGNDYPHGALEELWKLLFENAAHDSIGSCISDTANEDVYMRYKQARDIAVNLVELHCRLISTHIQQTGNHMTLTLMNTLPQQRSDIVIVKTYVPGNHFAIIDEFGNDVYYTMIEKRDLTEYVLSQTIRLNPSYEFEVPQVVYEATIAIEVKDIPALGYVQYRVDTSHSSDMTKEQKDCLGNEYYHIQVEDDGSLTIYDKKNQLTYENQAILVENGDDGDSFNYSPPRHDLKVYSTQSKSTYEITGSSLYQEATIHFDMIVPAHLEERANQQVSTHMPVNMKVRLKKGSPIIDFTVHVDNHGLSHRLCVLFDAHIATQFNYADQQFGSIRRPNIYQKEMELYLEGLGQQKEVQTKGVIELANWANDQSSWQEPPISIEPTQSYVTLTDGKKGMAVLPQGVREYEIIGEHGNQICLTLFRTYGFMGKENLVYRPGRASGERIIETPDAQLLKEMDFDFGMMTYCGDINHSQVDLFAKQYNTNIEVYGYAPFLNGRLIFSQEEVKGQLPKHYSMFETNQQLVVSTIKKAEDQEGYIIRLYNGKYHQSVQETLTFHFDIQEAYYTDLKEQKNEEIQIKNNTLTLKPLNHCQFITIYVR</sequence>
<dbReference type="PANTHER" id="PTHR46017:SF2">
    <property type="entry name" value="MANNOSYLGLYCERATE HYDROLASE"/>
    <property type="match status" value="1"/>
</dbReference>
<dbReference type="SUPFAM" id="SSF88688">
    <property type="entry name" value="Families 57/38 glycoside transferase middle domain"/>
    <property type="match status" value="1"/>
</dbReference>
<gene>
    <name evidence="6" type="ORF">HMPREF9488_00058</name>
</gene>
<dbReference type="Pfam" id="PF09261">
    <property type="entry name" value="Alpha-mann_mid"/>
    <property type="match status" value="1"/>
</dbReference>
<dbReference type="EMBL" id="ADKX01000001">
    <property type="protein sequence ID" value="EFW06521.1"/>
    <property type="molecule type" value="Genomic_DNA"/>
</dbReference>
<dbReference type="Gene3D" id="3.20.110.10">
    <property type="entry name" value="Glycoside hydrolase 38, N terminal domain"/>
    <property type="match status" value="1"/>
</dbReference>
<comment type="similarity">
    <text evidence="1">Belongs to the glycosyl hydrolase 38 family.</text>
</comment>
<organism evidence="6 7">
    <name type="scientific">Coprobacillus cateniformis</name>
    <dbReference type="NCBI Taxonomy" id="100884"/>
    <lineage>
        <taxon>Bacteria</taxon>
        <taxon>Bacillati</taxon>
        <taxon>Bacillota</taxon>
        <taxon>Erysipelotrichia</taxon>
        <taxon>Erysipelotrichales</taxon>
        <taxon>Coprobacillaceae</taxon>
        <taxon>Coprobacillus</taxon>
    </lineage>
</organism>
<keyword evidence="2" id="KW-0479">Metal-binding</keyword>
<evidence type="ECO:0000256" key="1">
    <source>
        <dbReference type="ARBA" id="ARBA00009792"/>
    </source>
</evidence>
<dbReference type="InterPro" id="IPR011013">
    <property type="entry name" value="Gal_mutarotase_sf_dom"/>
</dbReference>
<dbReference type="PANTHER" id="PTHR46017">
    <property type="entry name" value="ALPHA-MANNOSIDASE 2C1"/>
    <property type="match status" value="1"/>
</dbReference>
<reference evidence="6 7" key="1">
    <citation type="submission" date="2010-12" db="EMBL/GenBank/DDBJ databases">
        <title>The Genome Sequence of Coprobacillus sp. strain 29_1.</title>
        <authorList>
            <consortium name="The Broad Institute Genome Sequencing Platform"/>
            <person name="Earl A."/>
            <person name="Ward D."/>
            <person name="Feldgarden M."/>
            <person name="Gevers D."/>
            <person name="Daigneault M."/>
            <person name="Sibley C.D."/>
            <person name="White A."/>
            <person name="Strauss J."/>
            <person name="Allen-Vercoe E."/>
            <person name="Young S.K."/>
            <person name="Zeng Q."/>
            <person name="Gargeya S."/>
            <person name="Fitzgerald M."/>
            <person name="Haas B."/>
            <person name="Abouelleil A."/>
            <person name="Alvarado L."/>
            <person name="Arachchi H.M."/>
            <person name="Berlin A."/>
            <person name="Brown A."/>
            <person name="Chapman S.B."/>
            <person name="Chen Z."/>
            <person name="Dunbar C."/>
            <person name="Freedman E."/>
            <person name="Gearin G."/>
            <person name="Gellesch M."/>
            <person name="Goldberg J."/>
            <person name="Griggs A."/>
            <person name="Gujja S."/>
            <person name="Heilman E."/>
            <person name="Heiman D."/>
            <person name="Howarth C."/>
            <person name="Larson L."/>
            <person name="Lui A."/>
            <person name="MacDonald P.J.P."/>
            <person name="Mehta T."/>
            <person name="Montmayeur A."/>
            <person name="Murphy C."/>
            <person name="Neiman D."/>
            <person name="Pearson M."/>
            <person name="Priest M."/>
            <person name="Roberts A."/>
            <person name="Saif S."/>
            <person name="Shea T."/>
            <person name="Shenoy N."/>
            <person name="Sisk P."/>
            <person name="Stolte C."/>
            <person name="Sykes S."/>
            <person name="White J."/>
            <person name="Yandava C."/>
            <person name="Nusbaum C."/>
            <person name="Birren B."/>
        </authorList>
    </citation>
    <scope>NUCLEOTIDE SEQUENCE [LARGE SCALE GENOMIC DNA]</scope>
    <source>
        <strain evidence="6 7">29_1</strain>
    </source>
</reference>
<dbReference type="Pfam" id="PF17677">
    <property type="entry name" value="Glyco_hydro38C2"/>
    <property type="match status" value="1"/>
</dbReference>
<evidence type="ECO:0000313" key="6">
    <source>
        <dbReference type="EMBL" id="EFW06521.1"/>
    </source>
</evidence>
<dbReference type="SUPFAM" id="SSF74650">
    <property type="entry name" value="Galactose mutarotase-like"/>
    <property type="match status" value="1"/>
</dbReference>
<dbReference type="eggNOG" id="COG0383">
    <property type="taxonomic scope" value="Bacteria"/>
</dbReference>
<dbReference type="GO" id="GO:0030246">
    <property type="term" value="F:carbohydrate binding"/>
    <property type="evidence" value="ECO:0007669"/>
    <property type="project" value="InterPro"/>
</dbReference>
<dbReference type="RefSeq" id="WP_008787186.1">
    <property type="nucleotide sequence ID" value="NZ_AKCB01000001.1"/>
</dbReference>
<dbReference type="GO" id="GO:0004559">
    <property type="term" value="F:alpha-mannosidase activity"/>
    <property type="evidence" value="ECO:0007669"/>
    <property type="project" value="InterPro"/>
</dbReference>
<name>E7G5M0_9FIRM</name>
<dbReference type="InterPro" id="IPR037094">
    <property type="entry name" value="Glyco_hydro_38_cen_sf"/>
</dbReference>
<dbReference type="GO" id="GO:0006013">
    <property type="term" value="P:mannose metabolic process"/>
    <property type="evidence" value="ECO:0007669"/>
    <property type="project" value="InterPro"/>
</dbReference>
<proteinExistence type="inferred from homology"/>
<dbReference type="GO" id="GO:0046872">
    <property type="term" value="F:metal ion binding"/>
    <property type="evidence" value="ECO:0007669"/>
    <property type="project" value="UniProtKB-KW"/>
</dbReference>
<evidence type="ECO:0000259" key="5">
    <source>
        <dbReference type="SMART" id="SM00872"/>
    </source>
</evidence>
<comment type="caution">
    <text evidence="6">The sequence shown here is derived from an EMBL/GenBank/DDBJ whole genome shotgun (WGS) entry which is preliminary data.</text>
</comment>
<dbReference type="HOGENOM" id="CLU_003442_2_1_9"/>
<dbReference type="InterPro" id="IPR000602">
    <property type="entry name" value="Glyco_hydro_38_N"/>
</dbReference>
<dbReference type="InterPro" id="IPR011330">
    <property type="entry name" value="Glyco_hydro/deAcase_b/a-brl"/>
</dbReference>
<dbReference type="Gene3D" id="1.20.1270.50">
    <property type="entry name" value="Glycoside hydrolase family 38, central domain"/>
    <property type="match status" value="1"/>
</dbReference>
<dbReference type="InterPro" id="IPR028995">
    <property type="entry name" value="Glyco_hydro_57/38_cen_sf"/>
</dbReference>
<accession>E7G5M0</accession>
<dbReference type="OrthoDB" id="9764050at2"/>
<dbReference type="GO" id="GO:0009313">
    <property type="term" value="P:oligosaccharide catabolic process"/>
    <property type="evidence" value="ECO:0007669"/>
    <property type="project" value="TreeGrafter"/>
</dbReference>
<dbReference type="Gene3D" id="2.70.98.30">
    <property type="entry name" value="Golgi alpha-mannosidase II, domain 4"/>
    <property type="match status" value="1"/>
</dbReference>
<dbReference type="SMART" id="SM00872">
    <property type="entry name" value="Alpha-mann_mid"/>
    <property type="match status" value="1"/>
</dbReference>
<dbReference type="SUPFAM" id="SSF88713">
    <property type="entry name" value="Glycoside hydrolase/deacetylase"/>
    <property type="match status" value="1"/>
</dbReference>
<dbReference type="NCBIfam" id="NF007331">
    <property type="entry name" value="PRK09819.1"/>
    <property type="match status" value="1"/>
</dbReference>
<evidence type="ECO:0000256" key="2">
    <source>
        <dbReference type="ARBA" id="ARBA00022723"/>
    </source>
</evidence>
<dbReference type="GeneID" id="78229514"/>
<protein>
    <submittedName>
        <fullName evidence="6">Alpha-mannosidase</fullName>
    </submittedName>
</protein>
<dbReference type="CDD" id="cd10815">
    <property type="entry name" value="GH38N_AMII_EcMngB_like"/>
    <property type="match status" value="1"/>
</dbReference>
<feature type="domain" description="Glycoside hydrolase family 38 central" evidence="5">
    <location>
        <begin position="277"/>
        <end position="355"/>
    </location>
</feature>
<evidence type="ECO:0000256" key="3">
    <source>
        <dbReference type="ARBA" id="ARBA00022801"/>
    </source>
</evidence>